<evidence type="ECO:0000256" key="1">
    <source>
        <dbReference type="ARBA" id="ARBA00004196"/>
    </source>
</evidence>
<dbReference type="InterPro" id="IPR036249">
    <property type="entry name" value="Thioredoxin-like_sf"/>
</dbReference>
<dbReference type="PANTHER" id="PTHR42852:SF13">
    <property type="entry name" value="PROTEIN DIPZ"/>
    <property type="match status" value="1"/>
</dbReference>
<evidence type="ECO:0000256" key="4">
    <source>
        <dbReference type="SAM" id="Phobius"/>
    </source>
</evidence>
<dbReference type="Pfam" id="PF01790">
    <property type="entry name" value="LGT"/>
    <property type="match status" value="1"/>
</dbReference>
<evidence type="ECO:0000256" key="2">
    <source>
        <dbReference type="ARBA" id="ARBA00022748"/>
    </source>
</evidence>
<protein>
    <submittedName>
        <fullName evidence="6">Thiol:disulfide interchange protein</fullName>
    </submittedName>
</protein>
<keyword evidence="4" id="KW-0812">Transmembrane</keyword>
<evidence type="ECO:0000256" key="3">
    <source>
        <dbReference type="ARBA" id="ARBA00023284"/>
    </source>
</evidence>
<dbReference type="InterPro" id="IPR013740">
    <property type="entry name" value="Redoxin"/>
</dbReference>
<gene>
    <name evidence="6" type="ORF">GCM10007392_26750</name>
</gene>
<feature type="transmembrane region" description="Helical" evidence="4">
    <location>
        <begin position="76"/>
        <end position="101"/>
    </location>
</feature>
<proteinExistence type="predicted"/>
<keyword evidence="4" id="KW-0472">Membrane</keyword>
<feature type="transmembrane region" description="Helical" evidence="4">
    <location>
        <begin position="108"/>
        <end position="127"/>
    </location>
</feature>
<dbReference type="PANTHER" id="PTHR42852">
    <property type="entry name" value="THIOL:DISULFIDE INTERCHANGE PROTEIN DSBE"/>
    <property type="match status" value="1"/>
</dbReference>
<evidence type="ECO:0000313" key="6">
    <source>
        <dbReference type="EMBL" id="GGX57764.1"/>
    </source>
</evidence>
<evidence type="ECO:0000313" key="7">
    <source>
        <dbReference type="Proteomes" id="UP000626148"/>
    </source>
</evidence>
<dbReference type="GO" id="GO:0030313">
    <property type="term" value="C:cell envelope"/>
    <property type="evidence" value="ECO:0007669"/>
    <property type="project" value="UniProtKB-SubCell"/>
</dbReference>
<comment type="subcellular location">
    <subcellularLocation>
        <location evidence="1">Cell envelope</location>
    </subcellularLocation>
</comment>
<evidence type="ECO:0000259" key="5">
    <source>
        <dbReference type="PROSITE" id="PS51352"/>
    </source>
</evidence>
<dbReference type="Gene3D" id="3.40.30.10">
    <property type="entry name" value="Glutaredoxin"/>
    <property type="match status" value="1"/>
</dbReference>
<dbReference type="GO" id="GO:0005886">
    <property type="term" value="C:plasma membrane"/>
    <property type="evidence" value="ECO:0007669"/>
    <property type="project" value="InterPro"/>
</dbReference>
<keyword evidence="2" id="KW-0201">Cytochrome c-type biogenesis</keyword>
<keyword evidence="4" id="KW-1133">Transmembrane helix</keyword>
<dbReference type="Pfam" id="PF08534">
    <property type="entry name" value="Redoxin"/>
    <property type="match status" value="1"/>
</dbReference>
<dbReference type="GO" id="GO:0008961">
    <property type="term" value="F:phosphatidylglycerol-prolipoprotein diacylglyceryl transferase activity"/>
    <property type="evidence" value="ECO:0007669"/>
    <property type="project" value="InterPro"/>
</dbReference>
<dbReference type="EMBL" id="BMXR01000006">
    <property type="protein sequence ID" value="GGX57764.1"/>
    <property type="molecule type" value="Genomic_DNA"/>
</dbReference>
<feature type="transmembrane region" description="Helical" evidence="4">
    <location>
        <begin position="44"/>
        <end position="64"/>
    </location>
</feature>
<dbReference type="SUPFAM" id="SSF52833">
    <property type="entry name" value="Thioredoxin-like"/>
    <property type="match status" value="1"/>
</dbReference>
<dbReference type="InterPro" id="IPR017937">
    <property type="entry name" value="Thioredoxin_CS"/>
</dbReference>
<reference evidence="6" key="2">
    <citation type="submission" date="2020-09" db="EMBL/GenBank/DDBJ databases">
        <authorList>
            <person name="Sun Q."/>
            <person name="Kim S."/>
        </authorList>
    </citation>
    <scope>NUCLEOTIDE SEQUENCE</scope>
    <source>
        <strain evidence="6">KCTC 22169</strain>
    </source>
</reference>
<dbReference type="InterPro" id="IPR001640">
    <property type="entry name" value="Lgt"/>
</dbReference>
<sequence length="269" mass="29577">MNAITLGPLFIPADRLIFVASIIVLFIVSYWLERRHKLLGDAGLWIALGAGFGVGRLIHVIQFWPAYESAPLEILYLWQGGFHVWTGLVAALTAGVAWSLWRKQPVPVVVAPVLAGVAVWWGLSFILSTAQSVPERTLPDVLVSDLNGEAFSIAELQGQPTVINLWATWCGPCRREMPAFERAQQQWPNVRFVYANQGEDAGAVTRFLDEEDLTLDTVVLDRTAGLMDELESRGLPTTAFFDASGQLVTLHAGELSAGRLQQVLSQLGR</sequence>
<keyword evidence="3" id="KW-0676">Redox-active center</keyword>
<dbReference type="PROSITE" id="PS51352">
    <property type="entry name" value="THIOREDOXIN_2"/>
    <property type="match status" value="1"/>
</dbReference>
<dbReference type="Proteomes" id="UP000626148">
    <property type="component" value="Unassembled WGS sequence"/>
</dbReference>
<keyword evidence="7" id="KW-1185">Reference proteome</keyword>
<dbReference type="GO" id="GO:0042158">
    <property type="term" value="P:lipoprotein biosynthetic process"/>
    <property type="evidence" value="ECO:0007669"/>
    <property type="project" value="InterPro"/>
</dbReference>
<dbReference type="InterPro" id="IPR013766">
    <property type="entry name" value="Thioredoxin_domain"/>
</dbReference>
<dbReference type="InterPro" id="IPR050553">
    <property type="entry name" value="Thioredoxin_ResA/DsbE_sf"/>
</dbReference>
<dbReference type="GO" id="GO:0017004">
    <property type="term" value="P:cytochrome complex assembly"/>
    <property type="evidence" value="ECO:0007669"/>
    <property type="project" value="UniProtKB-KW"/>
</dbReference>
<dbReference type="RefSeq" id="WP_189609437.1">
    <property type="nucleotide sequence ID" value="NZ_BMXR01000006.1"/>
</dbReference>
<dbReference type="CDD" id="cd02966">
    <property type="entry name" value="TlpA_like_family"/>
    <property type="match status" value="1"/>
</dbReference>
<dbReference type="PROSITE" id="PS00194">
    <property type="entry name" value="THIOREDOXIN_1"/>
    <property type="match status" value="1"/>
</dbReference>
<comment type="caution">
    <text evidence="6">The sequence shown here is derived from an EMBL/GenBank/DDBJ whole genome shotgun (WGS) entry which is preliminary data.</text>
</comment>
<dbReference type="GO" id="GO:0015036">
    <property type="term" value="F:disulfide oxidoreductase activity"/>
    <property type="evidence" value="ECO:0007669"/>
    <property type="project" value="UniProtKB-ARBA"/>
</dbReference>
<dbReference type="AlphaFoldDB" id="A0A918KBU5"/>
<feature type="transmembrane region" description="Helical" evidence="4">
    <location>
        <begin position="15"/>
        <end position="32"/>
    </location>
</feature>
<organism evidence="6 7">
    <name type="scientific">Saccharospirillum salsuginis</name>
    <dbReference type="NCBI Taxonomy" id="418750"/>
    <lineage>
        <taxon>Bacteria</taxon>
        <taxon>Pseudomonadati</taxon>
        <taxon>Pseudomonadota</taxon>
        <taxon>Gammaproteobacteria</taxon>
        <taxon>Oceanospirillales</taxon>
        <taxon>Saccharospirillaceae</taxon>
        <taxon>Saccharospirillum</taxon>
    </lineage>
</organism>
<reference evidence="6" key="1">
    <citation type="journal article" date="2014" name="Int. J. Syst. Evol. Microbiol.">
        <title>Complete genome sequence of Corynebacterium casei LMG S-19264T (=DSM 44701T), isolated from a smear-ripened cheese.</title>
        <authorList>
            <consortium name="US DOE Joint Genome Institute (JGI-PGF)"/>
            <person name="Walter F."/>
            <person name="Albersmeier A."/>
            <person name="Kalinowski J."/>
            <person name="Ruckert C."/>
        </authorList>
    </citation>
    <scope>NUCLEOTIDE SEQUENCE</scope>
    <source>
        <strain evidence="6">KCTC 22169</strain>
    </source>
</reference>
<feature type="domain" description="Thioredoxin" evidence="5">
    <location>
        <begin position="127"/>
        <end position="269"/>
    </location>
</feature>
<name>A0A918KBU5_9GAMM</name>
<accession>A0A918KBU5</accession>